<feature type="transmembrane region" description="Helical" evidence="1">
    <location>
        <begin position="47"/>
        <end position="65"/>
    </location>
</feature>
<keyword evidence="1" id="KW-0472">Membrane</keyword>
<dbReference type="AlphaFoldDB" id="A0A6L5HWY2"/>
<keyword evidence="1" id="KW-0812">Transmembrane</keyword>
<organism evidence="2 3">
    <name type="scientific">Pseudomonas helleri</name>
    <dbReference type="NCBI Taxonomy" id="1608996"/>
    <lineage>
        <taxon>Bacteria</taxon>
        <taxon>Pseudomonadati</taxon>
        <taxon>Pseudomonadota</taxon>
        <taxon>Gammaproteobacteria</taxon>
        <taxon>Pseudomonadales</taxon>
        <taxon>Pseudomonadaceae</taxon>
        <taxon>Pseudomonas</taxon>
    </lineage>
</organism>
<name>A0A6L5HWY2_9PSED</name>
<evidence type="ECO:0000313" key="3">
    <source>
        <dbReference type="Proteomes" id="UP000478064"/>
    </source>
</evidence>
<feature type="transmembrane region" description="Helical" evidence="1">
    <location>
        <begin position="105"/>
        <end position="124"/>
    </location>
</feature>
<dbReference type="Proteomes" id="UP000478064">
    <property type="component" value="Unassembled WGS sequence"/>
</dbReference>
<comment type="caution">
    <text evidence="2">The sequence shown here is derived from an EMBL/GenBank/DDBJ whole genome shotgun (WGS) entry which is preliminary data.</text>
</comment>
<dbReference type="RefSeq" id="WP_153374541.1">
    <property type="nucleotide sequence ID" value="NZ_WIVU01000044.1"/>
</dbReference>
<reference evidence="2 3" key="1">
    <citation type="submission" date="2019-10" db="EMBL/GenBank/DDBJ databases">
        <title>Evaluation of single-gene subtyping targets for Pseudomonas.</title>
        <authorList>
            <person name="Reichler S.J."/>
            <person name="Orsi R.H."/>
            <person name="Wiedmann M."/>
            <person name="Martin N.H."/>
            <person name="Murphy S.I."/>
        </authorList>
    </citation>
    <scope>NUCLEOTIDE SEQUENCE [LARGE SCALE GENOMIC DNA]</scope>
    <source>
        <strain evidence="2 3">FSL R10-1637</strain>
    </source>
</reference>
<sequence>MKKESKLFAYAKRFKVVLAIASSIMLWQIAFVIYNHDLYYSYNHMPISGKVILEAVLVWFFIDLYKFLKPKYYLLIESKWYAERKLMITWLVKKSLRFALAVSKFLLKWGFITLGIMQPLWLIIKHAL</sequence>
<gene>
    <name evidence="2" type="ORF">GHO27_18900</name>
</gene>
<proteinExistence type="predicted"/>
<keyword evidence="1" id="KW-1133">Transmembrane helix</keyword>
<evidence type="ECO:0000313" key="2">
    <source>
        <dbReference type="EMBL" id="MQU07750.1"/>
    </source>
</evidence>
<feature type="transmembrane region" description="Helical" evidence="1">
    <location>
        <begin position="16"/>
        <end position="35"/>
    </location>
</feature>
<protein>
    <submittedName>
        <fullName evidence="2">Uncharacterized protein</fullName>
    </submittedName>
</protein>
<evidence type="ECO:0000256" key="1">
    <source>
        <dbReference type="SAM" id="Phobius"/>
    </source>
</evidence>
<accession>A0A6L5HWY2</accession>
<dbReference type="EMBL" id="WIVU01000044">
    <property type="protein sequence ID" value="MQU07750.1"/>
    <property type="molecule type" value="Genomic_DNA"/>
</dbReference>